<organism evidence="3">
    <name type="scientific">Nyssomyia neivai</name>
    <dbReference type="NCBI Taxonomy" id="330878"/>
    <lineage>
        <taxon>Eukaryota</taxon>
        <taxon>Metazoa</taxon>
        <taxon>Ecdysozoa</taxon>
        <taxon>Arthropoda</taxon>
        <taxon>Hexapoda</taxon>
        <taxon>Insecta</taxon>
        <taxon>Pterygota</taxon>
        <taxon>Neoptera</taxon>
        <taxon>Endopterygota</taxon>
        <taxon>Diptera</taxon>
        <taxon>Nematocera</taxon>
        <taxon>Psychodoidea</taxon>
        <taxon>Psychodidae</taxon>
        <taxon>Nyssomyia</taxon>
    </lineage>
</organism>
<feature type="compositionally biased region" description="Pro residues" evidence="2">
    <location>
        <begin position="465"/>
        <end position="481"/>
    </location>
</feature>
<dbReference type="PANTHER" id="PTHR46949">
    <property type="entry name" value="LEUCINE REPEAT ADAPTER PROTEIN 25"/>
    <property type="match status" value="1"/>
</dbReference>
<protein>
    <submittedName>
        <fullName evidence="3">Putative mediator of rna polymerase ii transcription subunit 26</fullName>
    </submittedName>
</protein>
<name>A0A1L8DHT4_9DIPT</name>
<feature type="region of interest" description="Disordered" evidence="2">
    <location>
        <begin position="272"/>
        <end position="297"/>
    </location>
</feature>
<feature type="region of interest" description="Disordered" evidence="2">
    <location>
        <begin position="224"/>
        <end position="251"/>
    </location>
</feature>
<dbReference type="EMBL" id="GFDF01008164">
    <property type="protein sequence ID" value="JAV05920.1"/>
    <property type="molecule type" value="Transcribed_RNA"/>
</dbReference>
<reference evidence="3" key="1">
    <citation type="submission" date="2016-12" db="EMBL/GenBank/DDBJ databases">
        <title>An insight into the sialome and mialome of the sand fly, Nyssomyia neivai.</title>
        <authorList>
            <person name="Sebastian V."/>
            <person name="Goulart T.M."/>
            <person name="Oliveira W."/>
            <person name="Calvo E."/>
            <person name="Oliveira L.F."/>
            <person name="Pinto M.C."/>
            <person name="Rosselino A.M."/>
            <person name="Ribeiro J.M."/>
        </authorList>
    </citation>
    <scope>NUCLEOTIDE SEQUENCE</scope>
</reference>
<sequence>MISRKPGPPVPPRPSAAIVAHARLAKSQSGVVVNSLAGPPGRTLVYKSPSSGCITDRNTVIKHNGMQETFANGDTSNIVIVNGSASESTKENLKPIELEMYTKSPCAVRSKRITNDVATLQKIPNDMISDQVKKFLVDEEVVVVNGAMENRNRIEIKSVHEATEKTEIIINGSIEVRTRPEPEGNEAPAATEDPIPVGKKVAFHEMLIAELTAMRKDKIPPIATRKKRLSIDRSTDSSPNGTQSSRIRTSDWVEVGDNGKAVVLTSCHISLEDSGMEDEERPDDISSGVGDSWDSTRDNEERINMSLPGLPPLPKSLSGFDLTAAQQRLYQNECIGGGSTLNSNNPSSAEDSTTTATQLQDISPMDSRKSTLDTQLDILRREMIDLRQLDLSLLSQLWALNKSIQEFRTMLQEEETLSPLSQSPSPSEGNSLTSEDDDEDDDLDGNGQMMPEPALEASIPRMRVAPPPPPPPNRKPPSRPV</sequence>
<dbReference type="Pfam" id="PF14854">
    <property type="entry name" value="LURAP"/>
    <property type="match status" value="1"/>
</dbReference>
<evidence type="ECO:0000256" key="2">
    <source>
        <dbReference type="SAM" id="MobiDB-lite"/>
    </source>
</evidence>
<feature type="compositionally biased region" description="Polar residues" evidence="2">
    <location>
        <begin position="340"/>
        <end position="358"/>
    </location>
</feature>
<evidence type="ECO:0000313" key="3">
    <source>
        <dbReference type="EMBL" id="JAV05920.1"/>
    </source>
</evidence>
<feature type="compositionally biased region" description="Polar residues" evidence="2">
    <location>
        <begin position="236"/>
        <end position="247"/>
    </location>
</feature>
<evidence type="ECO:0000256" key="1">
    <source>
        <dbReference type="ARBA" id="ARBA00038125"/>
    </source>
</evidence>
<feature type="compositionally biased region" description="Low complexity" evidence="2">
    <location>
        <begin position="417"/>
        <end position="428"/>
    </location>
</feature>
<dbReference type="PANTHER" id="PTHR46949:SF1">
    <property type="entry name" value="AT07979P2"/>
    <property type="match status" value="1"/>
</dbReference>
<comment type="similarity">
    <text evidence="1">Belongs to the FAM89 family.</text>
</comment>
<feature type="region of interest" description="Disordered" evidence="2">
    <location>
        <begin position="414"/>
        <end position="481"/>
    </location>
</feature>
<accession>A0A1L8DHT4</accession>
<feature type="region of interest" description="Disordered" evidence="2">
    <location>
        <begin position="336"/>
        <end position="358"/>
    </location>
</feature>
<dbReference type="AlphaFoldDB" id="A0A1L8DHT4"/>
<feature type="compositionally biased region" description="Acidic residues" evidence="2">
    <location>
        <begin position="434"/>
        <end position="444"/>
    </location>
</feature>
<proteinExistence type="inferred from homology"/>
<dbReference type="InterPro" id="IPR039499">
    <property type="entry name" value="LURA1/LRA25"/>
</dbReference>